<dbReference type="InterPro" id="IPR050663">
    <property type="entry name" value="Ankyrin-SOCS_Box"/>
</dbReference>
<protein>
    <submittedName>
        <fullName evidence="5">Uncharacterized protein</fullName>
    </submittedName>
</protein>
<dbReference type="GO" id="GO:0000976">
    <property type="term" value="F:transcription cis-regulatory region binding"/>
    <property type="evidence" value="ECO:0007669"/>
    <property type="project" value="TreeGrafter"/>
</dbReference>
<feature type="repeat" description="ANK" evidence="3">
    <location>
        <begin position="476"/>
        <end position="502"/>
    </location>
</feature>
<feature type="repeat" description="ANK" evidence="3">
    <location>
        <begin position="616"/>
        <end position="648"/>
    </location>
</feature>
<evidence type="ECO:0000256" key="2">
    <source>
        <dbReference type="ARBA" id="ARBA00023043"/>
    </source>
</evidence>
<dbReference type="PROSITE" id="PS50088">
    <property type="entry name" value="ANK_REPEAT"/>
    <property type="match status" value="3"/>
</dbReference>
<dbReference type="PANTHER" id="PTHR24193:SF121">
    <property type="entry name" value="ADA2A-CONTAINING COMPLEX COMPONENT 3, ISOFORM D"/>
    <property type="match status" value="1"/>
</dbReference>
<accession>A0A428SU09</accession>
<dbReference type="PANTHER" id="PTHR24193">
    <property type="entry name" value="ANKYRIN REPEAT PROTEIN"/>
    <property type="match status" value="1"/>
</dbReference>
<dbReference type="InterPro" id="IPR036770">
    <property type="entry name" value="Ankyrin_rpt-contain_sf"/>
</dbReference>
<dbReference type="AlphaFoldDB" id="A0A428SU09"/>
<evidence type="ECO:0000313" key="6">
    <source>
        <dbReference type="Proteomes" id="UP000288429"/>
    </source>
</evidence>
<evidence type="ECO:0000256" key="1">
    <source>
        <dbReference type="ARBA" id="ARBA00022737"/>
    </source>
</evidence>
<dbReference type="GO" id="GO:0045944">
    <property type="term" value="P:positive regulation of transcription by RNA polymerase II"/>
    <property type="evidence" value="ECO:0007669"/>
    <property type="project" value="TreeGrafter"/>
</dbReference>
<keyword evidence="4" id="KW-0732">Signal</keyword>
<keyword evidence="1" id="KW-0677">Repeat</keyword>
<organism evidence="5 6">
    <name type="scientific">Fusarium ambrosium</name>
    <dbReference type="NCBI Taxonomy" id="131363"/>
    <lineage>
        <taxon>Eukaryota</taxon>
        <taxon>Fungi</taxon>
        <taxon>Dikarya</taxon>
        <taxon>Ascomycota</taxon>
        <taxon>Pezizomycotina</taxon>
        <taxon>Sordariomycetes</taxon>
        <taxon>Hypocreomycetidae</taxon>
        <taxon>Hypocreales</taxon>
        <taxon>Nectriaceae</taxon>
        <taxon>Fusarium</taxon>
        <taxon>Fusarium solani species complex</taxon>
    </lineage>
</organism>
<evidence type="ECO:0000313" key="5">
    <source>
        <dbReference type="EMBL" id="RSL93267.1"/>
    </source>
</evidence>
<dbReference type="PROSITE" id="PS50297">
    <property type="entry name" value="ANK_REP_REGION"/>
    <property type="match status" value="2"/>
</dbReference>
<keyword evidence="2 3" id="KW-0040">ANK repeat</keyword>
<reference evidence="5 6" key="1">
    <citation type="submission" date="2017-06" db="EMBL/GenBank/DDBJ databases">
        <title>Cmopartive genomic analysis of Ambrosia Fusariam Clade fungi.</title>
        <authorList>
            <person name="Stajich J.E."/>
            <person name="Carrillo J."/>
            <person name="Kijimoto T."/>
            <person name="Eskalen A."/>
            <person name="O'Donnell K."/>
            <person name="Kasson M."/>
        </authorList>
    </citation>
    <scope>NUCLEOTIDE SEQUENCE [LARGE SCALE GENOMIC DNA]</scope>
    <source>
        <strain evidence="5 6">NRRL 20438</strain>
    </source>
</reference>
<sequence length="829" mass="93281">MSGLEILGAVASSIALAQAVQGTIKAIVTIDGFIIEAMRQTGLPLRPPPPPGTTQEHPMVSLAVQELEGVLEALNQIVSKYSNNRKWHDPRRITRKMQWLTESKKIEELARKAQNTKLNLHLAITLRTSSSVDRIGTQQEVILHSIKQHTIYYLEGSQQNQTGLLKGPLSGPVQASVLGPVEGRVEEIETEGDSCSETSEASAQSMTDSLQLGKFQSLSLADERGGCTVSIKEESYMSLTMIQPLGTRRCGQDCQCRCHGNIDEDDNYSWMSTVFGSWCVRNQTVDRTCEMQCGPSMGPEFEYRPPKWLWPGVIPFGSFQHGRPVLVCSLRAPRTICWDKNVWQWVKKPSYFQRCIKNGWTPFPDDADDAGEGFIERAMVDKAYESIEILLELWKNVLPQQGLSRRVGYYVNFTLVHRSWEVTDDKIRHVLAKTLAFAQGGRRIHRIHQAAKEGDTVQMRQALREQPEAIDELDSCGNAPIHYAVMYGNMDVLEQLILAGANPIRRAFDRYAPLMSAIMHCHKEATRILLQNDQCRRHVDLQENFGRTALHMAVGKASPECVHILLEAGASVEKRDLIGQTPLHYLVLSRADQQTAHRIIHLLQGQNARLDAQTNRSMTTLLQAVVENNAPVLRALVDAGASLNVISPSFGNILHFAACYAELEMMSYVAEQHLTLVDPRLCHDGGNTPLGNLGWCCELEDWELAGKCLRRPSPKEQQVFISLYFDLLSHYLLRHMAALKQLLRAARRKDASTASEHIGTLIKESDARNENYLASWYTGIRSYIKDENWLVVVEIVQDEMRETRGELGLAAIARDAPVWDPVVRKFFWE</sequence>
<dbReference type="Pfam" id="PF12796">
    <property type="entry name" value="Ank_2"/>
    <property type="match status" value="2"/>
</dbReference>
<feature type="repeat" description="ANK" evidence="3">
    <location>
        <begin position="545"/>
        <end position="577"/>
    </location>
</feature>
<dbReference type="Proteomes" id="UP000288429">
    <property type="component" value="Unassembled WGS sequence"/>
</dbReference>
<dbReference type="EMBL" id="NIZV01000352">
    <property type="protein sequence ID" value="RSL93267.1"/>
    <property type="molecule type" value="Genomic_DNA"/>
</dbReference>
<feature type="chain" id="PRO_5019565416" evidence="4">
    <location>
        <begin position="20"/>
        <end position="829"/>
    </location>
</feature>
<gene>
    <name evidence="5" type="ORF">CDV31_014790</name>
</gene>
<name>A0A428SU09_9HYPO</name>
<dbReference type="SUPFAM" id="SSF48403">
    <property type="entry name" value="Ankyrin repeat"/>
    <property type="match status" value="1"/>
</dbReference>
<dbReference type="InterPro" id="IPR002110">
    <property type="entry name" value="Ankyrin_rpt"/>
</dbReference>
<proteinExistence type="predicted"/>
<comment type="caution">
    <text evidence="5">The sequence shown here is derived from an EMBL/GenBank/DDBJ whole genome shotgun (WGS) entry which is preliminary data.</text>
</comment>
<feature type="signal peptide" evidence="4">
    <location>
        <begin position="1"/>
        <end position="19"/>
    </location>
</feature>
<dbReference type="Gene3D" id="1.25.40.20">
    <property type="entry name" value="Ankyrin repeat-containing domain"/>
    <property type="match status" value="2"/>
</dbReference>
<dbReference type="SMART" id="SM00248">
    <property type="entry name" value="ANK"/>
    <property type="match status" value="5"/>
</dbReference>
<evidence type="ECO:0000256" key="4">
    <source>
        <dbReference type="SAM" id="SignalP"/>
    </source>
</evidence>
<dbReference type="GO" id="GO:0005634">
    <property type="term" value="C:nucleus"/>
    <property type="evidence" value="ECO:0007669"/>
    <property type="project" value="TreeGrafter"/>
</dbReference>
<keyword evidence="6" id="KW-1185">Reference proteome</keyword>
<evidence type="ECO:0000256" key="3">
    <source>
        <dbReference type="PROSITE-ProRule" id="PRU00023"/>
    </source>
</evidence>